<dbReference type="Gene3D" id="3.50.50.60">
    <property type="entry name" value="FAD/NAD(P)-binding domain"/>
    <property type="match status" value="1"/>
</dbReference>
<dbReference type="GO" id="GO:0016491">
    <property type="term" value="F:oxidoreductase activity"/>
    <property type="evidence" value="ECO:0007669"/>
    <property type="project" value="InterPro"/>
</dbReference>
<gene>
    <name evidence="2" type="ORF">S03H2_53750</name>
</gene>
<feature type="domain" description="Amine oxidase" evidence="1">
    <location>
        <begin position="72"/>
        <end position="215"/>
    </location>
</feature>
<proteinExistence type="predicted"/>
<dbReference type="PANTHER" id="PTHR46313:SF3">
    <property type="entry name" value="PROLYCOPENE ISOMERASE, CHLOROPLASTIC"/>
    <property type="match status" value="1"/>
</dbReference>
<dbReference type="AlphaFoldDB" id="X1IXM9"/>
<reference evidence="2" key="1">
    <citation type="journal article" date="2014" name="Front. Microbiol.">
        <title>High frequency of phylogenetically diverse reductive dehalogenase-homologous genes in deep subseafloor sedimentary metagenomes.</title>
        <authorList>
            <person name="Kawai M."/>
            <person name="Futagami T."/>
            <person name="Toyoda A."/>
            <person name="Takaki Y."/>
            <person name="Nishi S."/>
            <person name="Hori S."/>
            <person name="Arai W."/>
            <person name="Tsubouchi T."/>
            <person name="Morono Y."/>
            <person name="Uchiyama I."/>
            <person name="Ito T."/>
            <person name="Fujiyama A."/>
            <person name="Inagaki F."/>
            <person name="Takami H."/>
        </authorList>
    </citation>
    <scope>NUCLEOTIDE SEQUENCE</scope>
    <source>
        <strain evidence="2">Expedition CK06-06</strain>
    </source>
</reference>
<protein>
    <recommendedName>
        <fullName evidence="1">Amine oxidase domain-containing protein</fullName>
    </recommendedName>
</protein>
<dbReference type="SUPFAM" id="SSF51905">
    <property type="entry name" value="FAD/NAD(P)-binding domain"/>
    <property type="match status" value="1"/>
</dbReference>
<dbReference type="Pfam" id="PF01593">
    <property type="entry name" value="Amino_oxidase"/>
    <property type="match status" value="1"/>
</dbReference>
<accession>X1IXM9</accession>
<name>X1IXM9_9ZZZZ</name>
<dbReference type="InterPro" id="IPR036188">
    <property type="entry name" value="FAD/NAD-bd_sf"/>
</dbReference>
<evidence type="ECO:0000259" key="1">
    <source>
        <dbReference type="Pfam" id="PF01593"/>
    </source>
</evidence>
<dbReference type="InterPro" id="IPR045892">
    <property type="entry name" value="CrtISO-like"/>
</dbReference>
<comment type="caution">
    <text evidence="2">The sequence shown here is derived from an EMBL/GenBank/DDBJ whole genome shotgun (WGS) entry which is preliminary data.</text>
</comment>
<feature type="non-terminal residue" evidence="2">
    <location>
        <position position="258"/>
    </location>
</feature>
<dbReference type="GO" id="GO:0016116">
    <property type="term" value="P:carotenoid metabolic process"/>
    <property type="evidence" value="ECO:0007669"/>
    <property type="project" value="InterPro"/>
</dbReference>
<organism evidence="2">
    <name type="scientific">marine sediment metagenome</name>
    <dbReference type="NCBI Taxonomy" id="412755"/>
    <lineage>
        <taxon>unclassified sequences</taxon>
        <taxon>metagenomes</taxon>
        <taxon>ecological metagenomes</taxon>
    </lineage>
</organism>
<dbReference type="EMBL" id="BARU01034223">
    <property type="protein sequence ID" value="GAH62313.1"/>
    <property type="molecule type" value="Genomic_DNA"/>
</dbReference>
<dbReference type="PANTHER" id="PTHR46313">
    <property type="match status" value="1"/>
</dbReference>
<feature type="non-terminal residue" evidence="2">
    <location>
        <position position="1"/>
    </location>
</feature>
<dbReference type="InterPro" id="IPR002937">
    <property type="entry name" value="Amino_oxidase"/>
</dbReference>
<evidence type="ECO:0000313" key="2">
    <source>
        <dbReference type="EMBL" id="GAH62313.1"/>
    </source>
</evidence>
<sequence length="258" mass="29001">DRLEQHMKELAPADKKVIEEFIQGIRACIRSDLPIEKAPELYGRIDGLKLLSKMSPFLRVMRKWKRIPIQDFAKRFSDPFLRQAFPLSFDLPDFPMMGMLATLAWMHNKSAGYPVGGSLEFSRAIERRYLDSGGEIHYRSPVSKILVENDKAVGVRLADGTKHRGNIVISAADGHSTVFDMLEGKYINDKIRGYYDKLPVFPPLVQVALGVARSFEGLPPSIIYPLEEPVTIAGREHKSVGVEIHNFDPTLAPQGKTV</sequence>